<dbReference type="RefSeq" id="WP_167925883.1">
    <property type="nucleotide sequence ID" value="NZ_JAATVY010000009.1"/>
</dbReference>
<protein>
    <submittedName>
        <fullName evidence="2">Uncharacterized protein</fullName>
    </submittedName>
</protein>
<dbReference type="EMBL" id="JAATVY010000009">
    <property type="protein sequence ID" value="NJC70970.1"/>
    <property type="molecule type" value="Genomic_DNA"/>
</dbReference>
<dbReference type="Proteomes" id="UP000722989">
    <property type="component" value="Unassembled WGS sequence"/>
</dbReference>
<accession>A0ABX0Y0K5</accession>
<organism evidence="2 3">
    <name type="scientific">Planosporangium thailandense</name>
    <dbReference type="NCBI Taxonomy" id="765197"/>
    <lineage>
        <taxon>Bacteria</taxon>
        <taxon>Bacillati</taxon>
        <taxon>Actinomycetota</taxon>
        <taxon>Actinomycetes</taxon>
        <taxon>Micromonosporales</taxon>
        <taxon>Micromonosporaceae</taxon>
        <taxon>Planosporangium</taxon>
    </lineage>
</organism>
<name>A0ABX0Y0K5_9ACTN</name>
<feature type="region of interest" description="Disordered" evidence="1">
    <location>
        <begin position="81"/>
        <end position="125"/>
    </location>
</feature>
<gene>
    <name evidence="2" type="ORF">HC031_14785</name>
</gene>
<keyword evidence="3" id="KW-1185">Reference proteome</keyword>
<reference evidence="2 3" key="1">
    <citation type="submission" date="2020-03" db="EMBL/GenBank/DDBJ databases">
        <title>WGS of the type strain of Planosporangium spp.</title>
        <authorList>
            <person name="Thawai C."/>
        </authorList>
    </citation>
    <scope>NUCLEOTIDE SEQUENCE [LARGE SCALE GENOMIC DNA]</scope>
    <source>
        <strain evidence="2 3">TBRC 5610</strain>
    </source>
</reference>
<evidence type="ECO:0000313" key="2">
    <source>
        <dbReference type="EMBL" id="NJC70970.1"/>
    </source>
</evidence>
<proteinExistence type="predicted"/>
<sequence length="125" mass="13682">MTSMKARHFAPVAPLHVLPAGPYATPHDCADALTDALRGVERGGYDELICAWLVQRLDVSTLRVIVSLIERVREAAIRQAVEDQLVRDPHPQPKHRHAGREGAPIPRQNNHPGYYGPPGNAGPGF</sequence>
<evidence type="ECO:0000313" key="3">
    <source>
        <dbReference type="Proteomes" id="UP000722989"/>
    </source>
</evidence>
<evidence type="ECO:0000256" key="1">
    <source>
        <dbReference type="SAM" id="MobiDB-lite"/>
    </source>
</evidence>
<comment type="caution">
    <text evidence="2">The sequence shown here is derived from an EMBL/GenBank/DDBJ whole genome shotgun (WGS) entry which is preliminary data.</text>
</comment>
<feature type="compositionally biased region" description="Basic and acidic residues" evidence="1">
    <location>
        <begin position="81"/>
        <end position="91"/>
    </location>
</feature>